<name>A0A285NQ20_9AQUI</name>
<dbReference type="SUPFAM" id="SSF56553">
    <property type="entry name" value="Insert subdomain of RNA polymerase alpha subunit"/>
    <property type="match status" value="1"/>
</dbReference>
<evidence type="ECO:0000313" key="13">
    <source>
        <dbReference type="EMBL" id="SNZ11033.1"/>
    </source>
</evidence>
<reference evidence="14" key="1">
    <citation type="submission" date="2017-09" db="EMBL/GenBank/DDBJ databases">
        <authorList>
            <person name="Varghese N."/>
            <person name="Submissions S."/>
        </authorList>
    </citation>
    <scope>NUCLEOTIDE SEQUENCE [LARGE SCALE GENOMIC DNA]</scope>
    <source>
        <strain evidence="14">DSM 15103</strain>
    </source>
</reference>
<evidence type="ECO:0000259" key="12">
    <source>
        <dbReference type="SMART" id="SM00662"/>
    </source>
</evidence>
<comment type="function">
    <text evidence="11">DNA-dependent RNA polymerase catalyzes the transcription of DNA into RNA using the four ribonucleoside triphosphates as substrates.</text>
</comment>
<dbReference type="SUPFAM" id="SSF55257">
    <property type="entry name" value="RBP11-like subunits of RNA polymerase"/>
    <property type="match status" value="1"/>
</dbReference>
<keyword evidence="4 11" id="KW-0240">DNA-directed RNA polymerase</keyword>
<dbReference type="InterPro" id="IPR036643">
    <property type="entry name" value="RNApol_insert_sf"/>
</dbReference>
<dbReference type="InterPro" id="IPR036603">
    <property type="entry name" value="RBP11-like"/>
</dbReference>
<feature type="domain" description="DNA-directed RNA polymerase RpoA/D/Rpb3-type" evidence="12">
    <location>
        <begin position="23"/>
        <end position="230"/>
    </location>
</feature>
<keyword evidence="6 11" id="KW-0548">Nucleotidyltransferase</keyword>
<dbReference type="Gene3D" id="2.170.120.12">
    <property type="entry name" value="DNA-directed RNA polymerase, insert domain"/>
    <property type="match status" value="1"/>
</dbReference>
<keyword evidence="14" id="KW-1185">Reference proteome</keyword>
<dbReference type="GO" id="GO:0006351">
    <property type="term" value="P:DNA-templated transcription"/>
    <property type="evidence" value="ECO:0007669"/>
    <property type="project" value="UniProtKB-UniRule"/>
</dbReference>
<dbReference type="NCBIfam" id="NF003513">
    <property type="entry name" value="PRK05182.1-2"/>
    <property type="match status" value="1"/>
</dbReference>
<dbReference type="NCBIfam" id="NF003519">
    <property type="entry name" value="PRK05182.2-5"/>
    <property type="match status" value="1"/>
</dbReference>
<dbReference type="EC" id="2.7.7.6" evidence="2 11"/>
<evidence type="ECO:0000256" key="5">
    <source>
        <dbReference type="ARBA" id="ARBA00022679"/>
    </source>
</evidence>
<comment type="domain">
    <text evidence="11">The N-terminal domain is essential for RNAP assembly and basal transcription, whereas the C-terminal domain is involved in interaction with transcriptional regulators and with upstream promoter elements.</text>
</comment>
<evidence type="ECO:0000256" key="3">
    <source>
        <dbReference type="ARBA" id="ARBA00015972"/>
    </source>
</evidence>
<evidence type="ECO:0000256" key="7">
    <source>
        <dbReference type="ARBA" id="ARBA00023163"/>
    </source>
</evidence>
<evidence type="ECO:0000256" key="2">
    <source>
        <dbReference type="ARBA" id="ARBA00012418"/>
    </source>
</evidence>
<evidence type="ECO:0000313" key="14">
    <source>
        <dbReference type="Proteomes" id="UP000219036"/>
    </source>
</evidence>
<evidence type="ECO:0000256" key="6">
    <source>
        <dbReference type="ARBA" id="ARBA00022695"/>
    </source>
</evidence>
<dbReference type="Gene3D" id="3.30.1360.10">
    <property type="entry name" value="RNA polymerase, RBP11-like subunit"/>
    <property type="match status" value="1"/>
</dbReference>
<evidence type="ECO:0000256" key="1">
    <source>
        <dbReference type="ARBA" id="ARBA00007123"/>
    </source>
</evidence>
<dbReference type="AlphaFoldDB" id="A0A285NQ20"/>
<feature type="region of interest" description="Alpha C-terminal domain (alpha-CTD)" evidence="11">
    <location>
        <begin position="252"/>
        <end position="324"/>
    </location>
</feature>
<dbReference type="RefSeq" id="WP_097001130.1">
    <property type="nucleotide sequence ID" value="NZ_OBEI01000012.1"/>
</dbReference>
<dbReference type="HAMAP" id="MF_00059">
    <property type="entry name" value="RNApol_bact_RpoA"/>
    <property type="match status" value="1"/>
</dbReference>
<dbReference type="Gene3D" id="1.10.150.20">
    <property type="entry name" value="5' to 3' exonuclease, C-terminal subdomain"/>
    <property type="match status" value="1"/>
</dbReference>
<organism evidence="13 14">
    <name type="scientific">Persephonella hydrogeniphila</name>
    <dbReference type="NCBI Taxonomy" id="198703"/>
    <lineage>
        <taxon>Bacteria</taxon>
        <taxon>Pseudomonadati</taxon>
        <taxon>Aquificota</taxon>
        <taxon>Aquificia</taxon>
        <taxon>Aquificales</taxon>
        <taxon>Hydrogenothermaceae</taxon>
        <taxon>Persephonella</taxon>
    </lineage>
</organism>
<sequence>MPFLEFIKPNKIYWDEATKTETYGKLYVEPLERGYGITLGNALRRVLLSSLESGAITAVKIQGVSHEFTTIDGVIEDVSEIILNLKQIKFRMEEGYDSDIAILEFKGPGEIKAKDIKVSPGIQIVDPEIHIATVEDEVEIKMELKVEKGRGYVMVEDMEPPSEIGWIPIDTAFSPVKKCTFKVEPTRVGDKTNYDKLILEFYTDGSVTPEEALTRATNILIEHFQLLLNPKTIKVEVVKKAEPESIAEKIEADKLSLAIEELEISSRATNTLKKLGINTIGDLVKMTEEDLKEAKSIGRKALKEIKEALAELGLELAPSPTKKE</sequence>
<gene>
    <name evidence="11" type="primary">rpoA</name>
    <name evidence="13" type="ORF">SAMN06265182_1989</name>
</gene>
<comment type="similarity">
    <text evidence="1 11">Belongs to the RNA polymerase alpha chain family.</text>
</comment>
<evidence type="ECO:0000256" key="8">
    <source>
        <dbReference type="ARBA" id="ARBA00032524"/>
    </source>
</evidence>
<feature type="region of interest" description="Alpha N-terminal domain (alpha-NTD)" evidence="11">
    <location>
        <begin position="1"/>
        <end position="236"/>
    </location>
</feature>
<dbReference type="GO" id="GO:0003677">
    <property type="term" value="F:DNA binding"/>
    <property type="evidence" value="ECO:0007669"/>
    <property type="project" value="UniProtKB-UniRule"/>
</dbReference>
<dbReference type="CDD" id="cd06928">
    <property type="entry name" value="RNAP_alpha_NTD"/>
    <property type="match status" value="1"/>
</dbReference>
<evidence type="ECO:0000256" key="10">
    <source>
        <dbReference type="ARBA" id="ARBA00048552"/>
    </source>
</evidence>
<dbReference type="GO" id="GO:0005737">
    <property type="term" value="C:cytoplasm"/>
    <property type="evidence" value="ECO:0007669"/>
    <property type="project" value="UniProtKB-ARBA"/>
</dbReference>
<dbReference type="GO" id="GO:0000428">
    <property type="term" value="C:DNA-directed RNA polymerase complex"/>
    <property type="evidence" value="ECO:0007669"/>
    <property type="project" value="UniProtKB-KW"/>
</dbReference>
<dbReference type="Pfam" id="PF01000">
    <property type="entry name" value="RNA_pol_A_bac"/>
    <property type="match status" value="1"/>
</dbReference>
<evidence type="ECO:0000256" key="9">
    <source>
        <dbReference type="ARBA" id="ARBA00033070"/>
    </source>
</evidence>
<dbReference type="InterPro" id="IPR011773">
    <property type="entry name" value="DNA-dir_RpoA"/>
</dbReference>
<keyword evidence="5 11" id="KW-0808">Transferase</keyword>
<dbReference type="SMART" id="SM00662">
    <property type="entry name" value="RPOLD"/>
    <property type="match status" value="1"/>
</dbReference>
<dbReference type="GO" id="GO:0046983">
    <property type="term" value="F:protein dimerization activity"/>
    <property type="evidence" value="ECO:0007669"/>
    <property type="project" value="InterPro"/>
</dbReference>
<dbReference type="NCBIfam" id="TIGR02027">
    <property type="entry name" value="rpoA"/>
    <property type="match status" value="1"/>
</dbReference>
<dbReference type="FunFam" id="2.170.120.12:FF:000001">
    <property type="entry name" value="DNA-directed RNA polymerase subunit alpha"/>
    <property type="match status" value="1"/>
</dbReference>
<comment type="catalytic activity">
    <reaction evidence="10 11">
        <text>RNA(n) + a ribonucleoside 5'-triphosphate = RNA(n+1) + diphosphate</text>
        <dbReference type="Rhea" id="RHEA:21248"/>
        <dbReference type="Rhea" id="RHEA-COMP:14527"/>
        <dbReference type="Rhea" id="RHEA-COMP:17342"/>
        <dbReference type="ChEBI" id="CHEBI:33019"/>
        <dbReference type="ChEBI" id="CHEBI:61557"/>
        <dbReference type="ChEBI" id="CHEBI:140395"/>
        <dbReference type="EC" id="2.7.7.6"/>
    </reaction>
</comment>
<keyword evidence="7 11" id="KW-0804">Transcription</keyword>
<dbReference type="OrthoDB" id="9805706at2"/>
<comment type="subunit">
    <text evidence="11">Homodimer. The RNAP catalytic core consists of 2 alpha, 1 beta, 1 beta' and 1 omega subunit. When a sigma factor is associated with the core the holoenzyme is formed, which can initiate transcription.</text>
</comment>
<dbReference type="EMBL" id="OBEI01000012">
    <property type="protein sequence ID" value="SNZ11033.1"/>
    <property type="molecule type" value="Genomic_DNA"/>
</dbReference>
<proteinExistence type="inferred from homology"/>
<protein>
    <recommendedName>
        <fullName evidence="3 11">DNA-directed RNA polymerase subunit alpha</fullName>
        <shortName evidence="11">RNAP subunit alpha</shortName>
        <ecNumber evidence="2 11">2.7.7.6</ecNumber>
    </recommendedName>
    <alternativeName>
        <fullName evidence="9 11">RNA polymerase subunit alpha</fullName>
    </alternativeName>
    <alternativeName>
        <fullName evidence="8 11">Transcriptase subunit alpha</fullName>
    </alternativeName>
</protein>
<evidence type="ECO:0000256" key="4">
    <source>
        <dbReference type="ARBA" id="ARBA00022478"/>
    </source>
</evidence>
<evidence type="ECO:0000256" key="11">
    <source>
        <dbReference type="HAMAP-Rule" id="MF_00059"/>
    </source>
</evidence>
<dbReference type="InterPro" id="IPR011263">
    <property type="entry name" value="DNA-dir_RNA_pol_RpoA/D/Rpb3"/>
</dbReference>
<dbReference type="Pfam" id="PF03118">
    <property type="entry name" value="RNA_pol_A_CTD"/>
    <property type="match status" value="1"/>
</dbReference>
<dbReference type="Pfam" id="PF01193">
    <property type="entry name" value="RNA_pol_L"/>
    <property type="match status" value="1"/>
</dbReference>
<dbReference type="Proteomes" id="UP000219036">
    <property type="component" value="Unassembled WGS sequence"/>
</dbReference>
<dbReference type="SUPFAM" id="SSF47789">
    <property type="entry name" value="C-terminal domain of RNA polymerase alpha subunit"/>
    <property type="match status" value="1"/>
</dbReference>
<dbReference type="InterPro" id="IPR011260">
    <property type="entry name" value="RNAP_asu_C"/>
</dbReference>
<dbReference type="InterPro" id="IPR011262">
    <property type="entry name" value="DNA-dir_RNA_pol_insert"/>
</dbReference>
<dbReference type="GO" id="GO:0003899">
    <property type="term" value="F:DNA-directed RNA polymerase activity"/>
    <property type="evidence" value="ECO:0007669"/>
    <property type="project" value="UniProtKB-UniRule"/>
</dbReference>
<accession>A0A285NQ20</accession>